<reference evidence="1 2" key="1">
    <citation type="journal article" date="2013" name="Mar. Genomics">
        <title>Expression of sulfatases in Rhodopirellula baltica and the diversity of sulfatases in the genus Rhodopirellula.</title>
        <authorList>
            <person name="Wegner C.E."/>
            <person name="Richter-Heitmann T."/>
            <person name="Klindworth A."/>
            <person name="Klockow C."/>
            <person name="Richter M."/>
            <person name="Achstetter T."/>
            <person name="Glockner F.O."/>
            <person name="Harder J."/>
        </authorList>
    </citation>
    <scope>NUCLEOTIDE SEQUENCE [LARGE SCALE GENOMIC DNA]</scope>
    <source>
        <strain evidence="1 2">WH47</strain>
    </source>
</reference>
<proteinExistence type="predicted"/>
<name>F2B188_RHOBT</name>
<organism evidence="1 2">
    <name type="scientific">Rhodopirellula baltica WH47</name>
    <dbReference type="NCBI Taxonomy" id="991778"/>
    <lineage>
        <taxon>Bacteria</taxon>
        <taxon>Pseudomonadati</taxon>
        <taxon>Planctomycetota</taxon>
        <taxon>Planctomycetia</taxon>
        <taxon>Pirellulales</taxon>
        <taxon>Pirellulaceae</taxon>
        <taxon>Rhodopirellula</taxon>
    </lineage>
</organism>
<evidence type="ECO:0000313" key="1">
    <source>
        <dbReference type="EMBL" id="EGF24355.1"/>
    </source>
</evidence>
<accession>F2B188</accession>
<comment type="caution">
    <text evidence="1">The sequence shown here is derived from an EMBL/GenBank/DDBJ whole genome shotgun (WGS) entry which is preliminary data.</text>
</comment>
<dbReference type="EMBL" id="AFAR01000294">
    <property type="protein sequence ID" value="EGF24355.1"/>
    <property type="molecule type" value="Genomic_DNA"/>
</dbReference>
<protein>
    <submittedName>
        <fullName evidence="1">Uncharacterized protein</fullName>
    </submittedName>
</protein>
<sequence length="57" mass="5945">MTGKTGHLRLFASFFLVGPGCENTGPTEIGFKTIQQGPGNRPQVSSAEHVCPIATGT</sequence>
<evidence type="ECO:0000313" key="2">
    <source>
        <dbReference type="Proteomes" id="UP000006222"/>
    </source>
</evidence>
<dbReference type="AlphaFoldDB" id="F2B188"/>
<gene>
    <name evidence="1" type="ORF">RBWH47_00076</name>
</gene>
<dbReference type="Proteomes" id="UP000006222">
    <property type="component" value="Unassembled WGS sequence"/>
</dbReference>
<dbReference type="PATRIC" id="fig|991778.3.peg.6088"/>